<proteinExistence type="inferred from homology"/>
<evidence type="ECO:0000256" key="4">
    <source>
        <dbReference type="ARBA" id="ARBA00022801"/>
    </source>
</evidence>
<feature type="chain" id="PRO_5007487084" description="alpha-L-fucosidase" evidence="6">
    <location>
        <begin position="25"/>
        <end position="484"/>
    </location>
</feature>
<evidence type="ECO:0000256" key="3">
    <source>
        <dbReference type="ARBA" id="ARBA00022729"/>
    </source>
</evidence>
<evidence type="ECO:0000256" key="5">
    <source>
        <dbReference type="ARBA" id="ARBA00023295"/>
    </source>
</evidence>
<keyword evidence="4" id="KW-0378">Hydrolase</keyword>
<evidence type="ECO:0000256" key="2">
    <source>
        <dbReference type="ARBA" id="ARBA00012662"/>
    </source>
</evidence>
<feature type="domain" description="F5/8 type C" evidence="7">
    <location>
        <begin position="356"/>
        <end position="464"/>
    </location>
</feature>
<dbReference type="GO" id="GO:0004560">
    <property type="term" value="F:alpha-L-fucosidase activity"/>
    <property type="evidence" value="ECO:0007669"/>
    <property type="project" value="InterPro"/>
</dbReference>
<evidence type="ECO:0000256" key="1">
    <source>
        <dbReference type="ARBA" id="ARBA00007951"/>
    </source>
</evidence>
<dbReference type="PANTHER" id="PTHR10030">
    <property type="entry name" value="ALPHA-L-FUCOSIDASE"/>
    <property type="match status" value="1"/>
</dbReference>
<name>A0A139LL94_9BACE</name>
<keyword evidence="3 6" id="KW-0732">Signal</keyword>
<organism evidence="9">
    <name type="scientific">Bacteroides intestinalis</name>
    <dbReference type="NCBI Taxonomy" id="329854"/>
    <lineage>
        <taxon>Bacteria</taxon>
        <taxon>Pseudomonadati</taxon>
        <taxon>Bacteroidota</taxon>
        <taxon>Bacteroidia</taxon>
        <taxon>Bacteroidales</taxon>
        <taxon>Bacteroidaceae</taxon>
        <taxon>Bacteroides</taxon>
    </lineage>
</organism>
<feature type="signal peptide" evidence="6">
    <location>
        <begin position="1"/>
        <end position="24"/>
    </location>
</feature>
<dbReference type="RefSeq" id="WP_061435241.1">
    <property type="nucleotide sequence ID" value="NZ_KQ968690.1"/>
</dbReference>
<dbReference type="GO" id="GO:0006004">
    <property type="term" value="P:fucose metabolic process"/>
    <property type="evidence" value="ECO:0007669"/>
    <property type="project" value="TreeGrafter"/>
</dbReference>
<dbReference type="InterPro" id="IPR008979">
    <property type="entry name" value="Galactose-bd-like_sf"/>
</dbReference>
<comment type="similarity">
    <text evidence="1">Belongs to the glycosyl hydrolase 29 family.</text>
</comment>
<dbReference type="GO" id="GO:0005764">
    <property type="term" value="C:lysosome"/>
    <property type="evidence" value="ECO:0007669"/>
    <property type="project" value="TreeGrafter"/>
</dbReference>
<evidence type="ECO:0000313" key="9">
    <source>
        <dbReference type="EMBL" id="KXT52143.1"/>
    </source>
</evidence>
<dbReference type="InterPro" id="IPR000933">
    <property type="entry name" value="Glyco_hydro_29"/>
</dbReference>
<keyword evidence="5" id="KW-0326">Glycosidase</keyword>
<evidence type="ECO:0000259" key="8">
    <source>
        <dbReference type="Pfam" id="PF01120"/>
    </source>
</evidence>
<dbReference type="PANTHER" id="PTHR10030:SF37">
    <property type="entry name" value="ALPHA-L-FUCOSIDASE-RELATED"/>
    <property type="match status" value="1"/>
</dbReference>
<evidence type="ECO:0000313" key="10">
    <source>
        <dbReference type="Proteomes" id="UP000070319"/>
    </source>
</evidence>
<dbReference type="EC" id="3.2.1.51" evidence="2"/>
<dbReference type="AlphaFoldDB" id="A0A139LL94"/>
<dbReference type="Pfam" id="PF00754">
    <property type="entry name" value="F5_F8_type_C"/>
    <property type="match status" value="1"/>
</dbReference>
<sequence length="484" mass="54673">MKLKKLFLAAGLTAAATVSVTAQKAPEPCGLTPSARQIEWYNREMIAFFHFGINTFENFVNEGDGKASTAIFNPAALDCEQWMQTLKSAGIPAAILTAKHADGFCLWPSKYTDYCVKNSTWKGGKGDVVREFVDACEEYGIKAGIYLGPHDRHEHLRPDYTTEKYKYYYAAQLEELMSDYGKIWETWWDGAGADELTTPLYTHWYKIVREKQPDCVIFGTKNSYPFADARWMGNEAGEAGDPCWATTDSIAIRDEAAYYQALNEGIYNGNAYIPAETDVSIRPSWFYHEEEDSRVKTVKELWDIYCTSVGHNSVLLLNLPPDRRGLLHSKDSLHIALLNQGIRETFGKNLLTGSRANATNNRGAKFDAKYLIDNDKQTYYAGRDGNVKSDITFTLPHSTTFDCLMAEEVIELGHRTSRWSVEYSNNGKNWTSIPEATGKQCIGYKWIVRFAPVTAKYVRLRIEDGRACPAIHSFGIYKQAEILK</sequence>
<evidence type="ECO:0000256" key="6">
    <source>
        <dbReference type="SAM" id="SignalP"/>
    </source>
</evidence>
<dbReference type="Pfam" id="PF01120">
    <property type="entry name" value="Alpha_L_fucos"/>
    <property type="match status" value="1"/>
</dbReference>
<dbReference type="Gene3D" id="2.60.120.260">
    <property type="entry name" value="Galactose-binding domain-like"/>
    <property type="match status" value="1"/>
</dbReference>
<dbReference type="Gene3D" id="3.20.20.80">
    <property type="entry name" value="Glycosidases"/>
    <property type="match status" value="1"/>
</dbReference>
<dbReference type="InterPro" id="IPR057739">
    <property type="entry name" value="Glyco_hydro_29_N"/>
</dbReference>
<dbReference type="SMART" id="SM00812">
    <property type="entry name" value="Alpha_L_fucos"/>
    <property type="match status" value="1"/>
</dbReference>
<dbReference type="EMBL" id="LTDF01000070">
    <property type="protein sequence ID" value="KXT52143.1"/>
    <property type="molecule type" value="Genomic_DNA"/>
</dbReference>
<gene>
    <name evidence="9" type="ORF">HMPREF2531_01723</name>
</gene>
<protein>
    <recommendedName>
        <fullName evidence="2">alpha-L-fucosidase</fullName>
        <ecNumber evidence="2">3.2.1.51</ecNumber>
    </recommendedName>
</protein>
<dbReference type="GO" id="GO:0016139">
    <property type="term" value="P:glycoside catabolic process"/>
    <property type="evidence" value="ECO:0007669"/>
    <property type="project" value="TreeGrafter"/>
</dbReference>
<dbReference type="Proteomes" id="UP000070319">
    <property type="component" value="Unassembled WGS sequence"/>
</dbReference>
<dbReference type="PATRIC" id="fig|329854.7.peg.1754"/>
<dbReference type="InterPro" id="IPR017853">
    <property type="entry name" value="GH"/>
</dbReference>
<feature type="domain" description="Glycoside hydrolase family 29 N-terminal" evidence="8">
    <location>
        <begin position="37"/>
        <end position="330"/>
    </location>
</feature>
<accession>A0A139LL94</accession>
<dbReference type="SUPFAM" id="SSF51445">
    <property type="entry name" value="(Trans)glycosidases"/>
    <property type="match status" value="1"/>
</dbReference>
<reference evidence="9 10" key="1">
    <citation type="submission" date="2016-02" db="EMBL/GenBank/DDBJ databases">
        <authorList>
            <person name="Wen L."/>
            <person name="He K."/>
            <person name="Yang H."/>
        </authorList>
    </citation>
    <scope>NUCLEOTIDE SEQUENCE [LARGE SCALE GENOMIC DNA]</scope>
    <source>
        <strain evidence="9 10">KLE1704</strain>
    </source>
</reference>
<dbReference type="InterPro" id="IPR000421">
    <property type="entry name" value="FA58C"/>
</dbReference>
<dbReference type="SUPFAM" id="SSF49785">
    <property type="entry name" value="Galactose-binding domain-like"/>
    <property type="match status" value="1"/>
</dbReference>
<comment type="caution">
    <text evidence="9">The sequence shown here is derived from an EMBL/GenBank/DDBJ whole genome shotgun (WGS) entry which is preliminary data.</text>
</comment>
<evidence type="ECO:0000259" key="7">
    <source>
        <dbReference type="Pfam" id="PF00754"/>
    </source>
</evidence>